<dbReference type="SUPFAM" id="SSF53098">
    <property type="entry name" value="Ribonuclease H-like"/>
    <property type="match status" value="1"/>
</dbReference>
<dbReference type="EMBL" id="MLFU01000439">
    <property type="protein sequence ID" value="KAK1452824.1"/>
    <property type="molecule type" value="Genomic_DNA"/>
</dbReference>
<dbReference type="RefSeq" id="XP_060372188.1">
    <property type="nucleotide sequence ID" value="XM_060533234.1"/>
</dbReference>
<dbReference type="InterPro" id="IPR002562">
    <property type="entry name" value="3'-5'_exonuclease_dom"/>
</dbReference>
<protein>
    <recommendedName>
        <fullName evidence="2">3'-5' exonuclease domain-containing protein</fullName>
    </recommendedName>
</protein>
<proteinExistence type="predicted"/>
<sequence length="543" mass="59843">MRTLEAQSLGEAANTVFDSPGGARITFSASGDRQGQNYWGIPVSAMLGIYMEQNTVSKLHLTGISLEGDVYANADIELFAVNIPGTLSTPSPVQIQPEDKRFQFGYGDPSLLGRMDNPRTKELTSAEFSALAQDSSIFEASLHSDKSSRAVVCEAKGTGVKPICHQSGRATMLLSKRSVDSSTAYHVWKMSARWYWRVNHSLSLSAVKEKNGVVLDYNSVLFMGVRPTTETTLHGVKSEGGGNTGADSTKGCLGISSIVVSQGKRRPWTTYEDARESLKPSVGGRAHLLLFIAMSAGDIRYSLVDSAESMSNLLTLIQNLPLGLPSLFLDLEGVSLSRNGSISLITVFVLPRSHVYLVDIHTMQSTAFSTAVGGTTFKHILESPDITKVFFDVRNDSDALFHHFQVKLSGIEDVQLMENAARPGGRRRYLNGLDKRIASYAPLSPEEKARWKAAKEAGLNLFHPRRGGSYEVFNSRPMSTPIGIYCINDVRYLPHLREALWPQLDDVWRQKVGEETKKRILESQSPFYEPQSETKKFGPWGRA</sequence>
<accession>A0ABQ9QG62</accession>
<dbReference type="Pfam" id="PF01612">
    <property type="entry name" value="DNA_pol_A_exo1"/>
    <property type="match status" value="1"/>
</dbReference>
<dbReference type="Gene3D" id="3.30.420.10">
    <property type="entry name" value="Ribonuclease H-like superfamily/Ribonuclease H"/>
    <property type="match status" value="1"/>
</dbReference>
<evidence type="ECO:0000313" key="4">
    <source>
        <dbReference type="Proteomes" id="UP001227543"/>
    </source>
</evidence>
<organism evidence="3 4">
    <name type="scientific">Colletotrichum tamarilloi</name>
    <dbReference type="NCBI Taxonomy" id="1209934"/>
    <lineage>
        <taxon>Eukaryota</taxon>
        <taxon>Fungi</taxon>
        <taxon>Dikarya</taxon>
        <taxon>Ascomycota</taxon>
        <taxon>Pezizomycotina</taxon>
        <taxon>Sordariomycetes</taxon>
        <taxon>Hypocreomycetidae</taxon>
        <taxon>Glomerellales</taxon>
        <taxon>Glomerellaceae</taxon>
        <taxon>Colletotrichum</taxon>
        <taxon>Colletotrichum acutatum species complex</taxon>
    </lineage>
</organism>
<dbReference type="InterPro" id="IPR012337">
    <property type="entry name" value="RNaseH-like_sf"/>
</dbReference>
<dbReference type="Proteomes" id="UP001227543">
    <property type="component" value="Unassembled WGS sequence"/>
</dbReference>
<evidence type="ECO:0000259" key="2">
    <source>
        <dbReference type="SMART" id="SM00474"/>
    </source>
</evidence>
<feature type="domain" description="3'-5' exonuclease" evidence="2">
    <location>
        <begin position="301"/>
        <end position="505"/>
    </location>
</feature>
<gene>
    <name evidence="3" type="ORF">CTAM01_17247</name>
</gene>
<evidence type="ECO:0000313" key="3">
    <source>
        <dbReference type="EMBL" id="KAK1452824.1"/>
    </source>
</evidence>
<dbReference type="PANTHER" id="PTHR43040">
    <property type="entry name" value="RIBONUCLEASE D"/>
    <property type="match status" value="1"/>
</dbReference>
<name>A0ABQ9QG62_9PEZI</name>
<dbReference type="GeneID" id="85417472"/>
<dbReference type="SMART" id="SM00474">
    <property type="entry name" value="35EXOc"/>
    <property type="match status" value="1"/>
</dbReference>
<dbReference type="InterPro" id="IPR036397">
    <property type="entry name" value="RNaseH_sf"/>
</dbReference>
<dbReference type="PANTHER" id="PTHR43040:SF1">
    <property type="entry name" value="RIBONUCLEASE D"/>
    <property type="match status" value="1"/>
</dbReference>
<reference evidence="3 4" key="1">
    <citation type="submission" date="2016-10" db="EMBL/GenBank/DDBJ databases">
        <title>The genome sequence of Colletotrichum fioriniae PJ7.</title>
        <authorList>
            <person name="Baroncelli R."/>
        </authorList>
    </citation>
    <scope>NUCLEOTIDE SEQUENCE [LARGE SCALE GENOMIC DNA]</scope>
    <source>
        <strain evidence="3 4">Tom-12</strain>
    </source>
</reference>
<evidence type="ECO:0000256" key="1">
    <source>
        <dbReference type="SAM" id="MobiDB-lite"/>
    </source>
</evidence>
<feature type="region of interest" description="Disordered" evidence="1">
    <location>
        <begin position="522"/>
        <end position="543"/>
    </location>
</feature>
<keyword evidence="4" id="KW-1185">Reference proteome</keyword>
<comment type="caution">
    <text evidence="3">The sequence shown here is derived from an EMBL/GenBank/DDBJ whole genome shotgun (WGS) entry which is preliminary data.</text>
</comment>